<organism evidence="2 3">
    <name type="scientific">Nelumbo nucifera</name>
    <name type="common">Sacred lotus</name>
    <dbReference type="NCBI Taxonomy" id="4432"/>
    <lineage>
        <taxon>Eukaryota</taxon>
        <taxon>Viridiplantae</taxon>
        <taxon>Streptophyta</taxon>
        <taxon>Embryophyta</taxon>
        <taxon>Tracheophyta</taxon>
        <taxon>Spermatophyta</taxon>
        <taxon>Magnoliopsida</taxon>
        <taxon>Proteales</taxon>
        <taxon>Nelumbonaceae</taxon>
        <taxon>Nelumbo</taxon>
    </lineage>
</organism>
<gene>
    <name evidence="2" type="ORF">HUJ06_013450</name>
</gene>
<evidence type="ECO:0000313" key="2">
    <source>
        <dbReference type="EMBL" id="DAD39127.1"/>
    </source>
</evidence>
<name>A0A822Z2W8_NELNU</name>
<keyword evidence="3" id="KW-1185">Reference proteome</keyword>
<dbReference type="EMBL" id="DUZY01000005">
    <property type="protein sequence ID" value="DAD39127.1"/>
    <property type="molecule type" value="Genomic_DNA"/>
</dbReference>
<comment type="caution">
    <text evidence="2">The sequence shown here is derived from an EMBL/GenBank/DDBJ whole genome shotgun (WGS) entry which is preliminary data.</text>
</comment>
<accession>A0A822Z2W8</accession>
<feature type="compositionally biased region" description="Basic residues" evidence="1">
    <location>
        <begin position="1"/>
        <end position="11"/>
    </location>
</feature>
<evidence type="ECO:0000256" key="1">
    <source>
        <dbReference type="SAM" id="MobiDB-lite"/>
    </source>
</evidence>
<feature type="region of interest" description="Disordered" evidence="1">
    <location>
        <begin position="1"/>
        <end position="31"/>
    </location>
</feature>
<reference evidence="2 3" key="1">
    <citation type="journal article" date="2020" name="Mol. Biol. Evol.">
        <title>Distinct Expression and Methylation Patterns for Genes with Different Fates following a Single Whole-Genome Duplication in Flowering Plants.</title>
        <authorList>
            <person name="Shi T."/>
            <person name="Rahmani R.S."/>
            <person name="Gugger P.F."/>
            <person name="Wang M."/>
            <person name="Li H."/>
            <person name="Zhang Y."/>
            <person name="Li Z."/>
            <person name="Wang Q."/>
            <person name="Van de Peer Y."/>
            <person name="Marchal K."/>
            <person name="Chen J."/>
        </authorList>
    </citation>
    <scope>NUCLEOTIDE SEQUENCE [LARGE SCALE GENOMIC DNA]</scope>
    <source>
        <tissue evidence="2">Leaf</tissue>
    </source>
</reference>
<proteinExistence type="predicted"/>
<dbReference type="Proteomes" id="UP000607653">
    <property type="component" value="Unassembled WGS sequence"/>
</dbReference>
<evidence type="ECO:0000313" key="3">
    <source>
        <dbReference type="Proteomes" id="UP000607653"/>
    </source>
</evidence>
<dbReference type="AlphaFoldDB" id="A0A822Z2W8"/>
<sequence>METVNNHRKSDRKWGNLAIVRPPSRRPENRV</sequence>
<protein>
    <submittedName>
        <fullName evidence="2">Uncharacterized protein</fullName>
    </submittedName>
</protein>